<dbReference type="AlphaFoldDB" id="A0AAV7LPU6"/>
<evidence type="ECO:0000259" key="9">
    <source>
        <dbReference type="Pfam" id="PF13359"/>
    </source>
</evidence>
<comment type="cofactor">
    <cofactor evidence="1">
        <name>a divalent metal cation</name>
        <dbReference type="ChEBI" id="CHEBI:60240"/>
    </cofactor>
</comment>
<evidence type="ECO:0000256" key="4">
    <source>
        <dbReference type="ARBA" id="ARBA00022722"/>
    </source>
</evidence>
<dbReference type="GO" id="GO:0046872">
    <property type="term" value="F:metal ion binding"/>
    <property type="evidence" value="ECO:0007669"/>
    <property type="project" value="UniProtKB-KW"/>
</dbReference>
<dbReference type="InterPro" id="IPR027806">
    <property type="entry name" value="HARBI1_dom"/>
</dbReference>
<dbReference type="GO" id="GO:0004518">
    <property type="term" value="F:nuclease activity"/>
    <property type="evidence" value="ECO:0007669"/>
    <property type="project" value="UniProtKB-KW"/>
</dbReference>
<dbReference type="GO" id="GO:0016787">
    <property type="term" value="F:hydrolase activity"/>
    <property type="evidence" value="ECO:0007669"/>
    <property type="project" value="UniProtKB-KW"/>
</dbReference>
<protein>
    <recommendedName>
        <fullName evidence="9">DDE Tnp4 domain-containing protein</fullName>
    </recommendedName>
</protein>
<comment type="subcellular location">
    <subcellularLocation>
        <location evidence="2">Nucleus</location>
    </subcellularLocation>
</comment>
<evidence type="ECO:0000256" key="6">
    <source>
        <dbReference type="ARBA" id="ARBA00022801"/>
    </source>
</evidence>
<feature type="non-terminal residue" evidence="10">
    <location>
        <position position="1"/>
    </location>
</feature>
<feature type="non-terminal residue" evidence="10">
    <location>
        <position position="124"/>
    </location>
</feature>
<dbReference type="Proteomes" id="UP001066276">
    <property type="component" value="Chromosome 11"/>
</dbReference>
<keyword evidence="4" id="KW-0540">Nuclease</keyword>
<feature type="compositionally biased region" description="Acidic residues" evidence="8">
    <location>
        <begin position="88"/>
        <end position="98"/>
    </location>
</feature>
<dbReference type="Pfam" id="PF13359">
    <property type="entry name" value="DDE_Tnp_4"/>
    <property type="match status" value="1"/>
</dbReference>
<keyword evidence="5" id="KW-0479">Metal-binding</keyword>
<evidence type="ECO:0000256" key="7">
    <source>
        <dbReference type="ARBA" id="ARBA00023242"/>
    </source>
</evidence>
<accession>A0AAV7LPU6</accession>
<dbReference type="PANTHER" id="PTHR22930">
    <property type="match status" value="1"/>
</dbReference>
<evidence type="ECO:0000256" key="5">
    <source>
        <dbReference type="ARBA" id="ARBA00022723"/>
    </source>
</evidence>
<dbReference type="GO" id="GO:0005634">
    <property type="term" value="C:nucleus"/>
    <property type="evidence" value="ECO:0007669"/>
    <property type="project" value="UniProtKB-SubCell"/>
</dbReference>
<dbReference type="InterPro" id="IPR045249">
    <property type="entry name" value="HARBI1-like"/>
</dbReference>
<gene>
    <name evidence="10" type="ORF">NDU88_004056</name>
</gene>
<dbReference type="PANTHER" id="PTHR22930:SF227">
    <property type="entry name" value="DDE TNP4 DOMAIN-CONTAINING PROTEIN"/>
    <property type="match status" value="1"/>
</dbReference>
<dbReference type="EMBL" id="JANPWB010000015">
    <property type="protein sequence ID" value="KAJ1090928.1"/>
    <property type="molecule type" value="Genomic_DNA"/>
</dbReference>
<keyword evidence="11" id="KW-1185">Reference proteome</keyword>
<feature type="region of interest" description="Disordered" evidence="8">
    <location>
        <begin position="80"/>
        <end position="124"/>
    </location>
</feature>
<evidence type="ECO:0000256" key="3">
    <source>
        <dbReference type="ARBA" id="ARBA00006958"/>
    </source>
</evidence>
<reference evidence="10" key="1">
    <citation type="journal article" date="2022" name="bioRxiv">
        <title>Sequencing and chromosome-scale assembly of the giantPleurodeles waltlgenome.</title>
        <authorList>
            <person name="Brown T."/>
            <person name="Elewa A."/>
            <person name="Iarovenko S."/>
            <person name="Subramanian E."/>
            <person name="Araus A.J."/>
            <person name="Petzold A."/>
            <person name="Susuki M."/>
            <person name="Suzuki K.-i.T."/>
            <person name="Hayashi T."/>
            <person name="Toyoda A."/>
            <person name="Oliveira C."/>
            <person name="Osipova E."/>
            <person name="Leigh N.D."/>
            <person name="Simon A."/>
            <person name="Yun M.H."/>
        </authorList>
    </citation>
    <scope>NUCLEOTIDE SEQUENCE</scope>
    <source>
        <strain evidence="10">20211129_DDA</strain>
        <tissue evidence="10">Liver</tissue>
    </source>
</reference>
<keyword evidence="7" id="KW-0539">Nucleus</keyword>
<comment type="caution">
    <text evidence="10">The sequence shown here is derived from an EMBL/GenBank/DDBJ whole genome shotgun (WGS) entry which is preliminary data.</text>
</comment>
<name>A0AAV7LPU6_PLEWA</name>
<evidence type="ECO:0000256" key="8">
    <source>
        <dbReference type="SAM" id="MobiDB-lite"/>
    </source>
</evidence>
<proteinExistence type="inferred from homology"/>
<comment type="similarity">
    <text evidence="3">Belongs to the HARBI1 family.</text>
</comment>
<evidence type="ECO:0000256" key="2">
    <source>
        <dbReference type="ARBA" id="ARBA00004123"/>
    </source>
</evidence>
<evidence type="ECO:0000313" key="10">
    <source>
        <dbReference type="EMBL" id="KAJ1090928.1"/>
    </source>
</evidence>
<sequence>DSAYAMRSFILTPYLSPATPAERSFYASHRTTRSIVERTFGLLKSRFRCIHKSGGALQYSPETTCKIVATCAMLHNIATTRGIPVEPTEPDSDEDDDPLPSLHPADRNSRADKDVLRSRATISD</sequence>
<evidence type="ECO:0000256" key="1">
    <source>
        <dbReference type="ARBA" id="ARBA00001968"/>
    </source>
</evidence>
<organism evidence="10 11">
    <name type="scientific">Pleurodeles waltl</name>
    <name type="common">Iberian ribbed newt</name>
    <dbReference type="NCBI Taxonomy" id="8319"/>
    <lineage>
        <taxon>Eukaryota</taxon>
        <taxon>Metazoa</taxon>
        <taxon>Chordata</taxon>
        <taxon>Craniata</taxon>
        <taxon>Vertebrata</taxon>
        <taxon>Euteleostomi</taxon>
        <taxon>Amphibia</taxon>
        <taxon>Batrachia</taxon>
        <taxon>Caudata</taxon>
        <taxon>Salamandroidea</taxon>
        <taxon>Salamandridae</taxon>
        <taxon>Pleurodelinae</taxon>
        <taxon>Pleurodeles</taxon>
    </lineage>
</organism>
<evidence type="ECO:0000313" key="11">
    <source>
        <dbReference type="Proteomes" id="UP001066276"/>
    </source>
</evidence>
<keyword evidence="6" id="KW-0378">Hydrolase</keyword>
<feature type="domain" description="DDE Tnp4" evidence="9">
    <location>
        <begin position="1"/>
        <end position="76"/>
    </location>
</feature>
<feature type="compositionally biased region" description="Basic and acidic residues" evidence="8">
    <location>
        <begin position="104"/>
        <end position="117"/>
    </location>
</feature>